<feature type="binding site" evidence="7">
    <location>
        <position position="93"/>
    </location>
    <ligand>
        <name>Mg(2+)</name>
        <dbReference type="ChEBI" id="CHEBI:18420"/>
        <label>2</label>
    </ligand>
</feature>
<dbReference type="PANTHER" id="PTHR20854">
    <property type="entry name" value="INOSITOL MONOPHOSPHATASE"/>
    <property type="match status" value="1"/>
</dbReference>
<dbReference type="InterPro" id="IPR000760">
    <property type="entry name" value="Inositol_monophosphatase-like"/>
</dbReference>
<feature type="binding site" evidence="7">
    <location>
        <position position="91"/>
    </location>
    <ligand>
        <name>Mg(2+)</name>
        <dbReference type="ChEBI" id="CHEBI:18420"/>
        <label>1</label>
        <note>catalytic</note>
    </ligand>
</feature>
<keyword evidence="5 8" id="KW-0378">Hydrolase</keyword>
<dbReference type="Gene3D" id="3.30.540.10">
    <property type="entry name" value="Fructose-1,6-Bisphosphatase, subunit A, domain 1"/>
    <property type="match status" value="1"/>
</dbReference>
<dbReference type="GO" id="GO:0007165">
    <property type="term" value="P:signal transduction"/>
    <property type="evidence" value="ECO:0007669"/>
    <property type="project" value="TreeGrafter"/>
</dbReference>
<dbReference type="PROSITE" id="PS00629">
    <property type="entry name" value="IMP_1"/>
    <property type="match status" value="1"/>
</dbReference>
<dbReference type="Gene3D" id="3.40.190.80">
    <property type="match status" value="1"/>
</dbReference>
<proteinExistence type="inferred from homology"/>
<keyword evidence="6 7" id="KW-0460">Magnesium</keyword>
<dbReference type="PROSITE" id="PS00630">
    <property type="entry name" value="IMP_2"/>
    <property type="match status" value="1"/>
</dbReference>
<evidence type="ECO:0000256" key="4">
    <source>
        <dbReference type="ARBA" id="ARBA00022723"/>
    </source>
</evidence>
<feature type="binding site" evidence="7">
    <location>
        <position position="75"/>
    </location>
    <ligand>
        <name>Mg(2+)</name>
        <dbReference type="ChEBI" id="CHEBI:18420"/>
        <label>1</label>
        <note>catalytic</note>
    </ligand>
</feature>
<comment type="catalytic activity">
    <reaction evidence="1 8">
        <text>a myo-inositol phosphate + H2O = myo-inositol + phosphate</text>
        <dbReference type="Rhea" id="RHEA:24056"/>
        <dbReference type="ChEBI" id="CHEBI:15377"/>
        <dbReference type="ChEBI" id="CHEBI:17268"/>
        <dbReference type="ChEBI" id="CHEBI:43474"/>
        <dbReference type="ChEBI" id="CHEBI:84139"/>
        <dbReference type="EC" id="3.1.3.25"/>
    </reaction>
</comment>
<evidence type="ECO:0000256" key="7">
    <source>
        <dbReference type="PIRSR" id="PIRSR600760-2"/>
    </source>
</evidence>
<evidence type="ECO:0000256" key="2">
    <source>
        <dbReference type="ARBA" id="ARBA00001946"/>
    </source>
</evidence>
<accession>A0AA41TYN5</accession>
<feature type="binding site" evidence="7">
    <location>
        <position position="218"/>
    </location>
    <ligand>
        <name>Mg(2+)</name>
        <dbReference type="ChEBI" id="CHEBI:18420"/>
        <label>1</label>
        <note>catalytic</note>
    </ligand>
</feature>
<protein>
    <recommendedName>
        <fullName evidence="8">Inositol-1-monophosphatase</fullName>
        <ecNumber evidence="8">3.1.3.25</ecNumber>
    </recommendedName>
</protein>
<name>A0AA41TYN5_9ACTN</name>
<sequence length="266" mass="27847">MTTEPHGDTADLLELALGAARLAGGMLLADRPADLGVAATKSSPTDVVTEMDTAAEKLIVEYLRARRPHDGFLGEEGSGERGDSGIRWVIDPIDGTVNYLYGLPAWCVSIAAEDADGALVGVVEVPTQRETFHAVRGAGAFRDGEPVRANTAVPMPRALVATGFGYTVERRTRQAGVVHRILPAVRDIRRYGSAAIDLCAVACGRVDAYYERGLNPWDVAAGALIATEAGARVGELHPEADGSSLTVAAAPELYTELAEALGALGA</sequence>
<dbReference type="GO" id="GO:0006020">
    <property type="term" value="P:inositol metabolic process"/>
    <property type="evidence" value="ECO:0007669"/>
    <property type="project" value="TreeGrafter"/>
</dbReference>
<comment type="caution">
    <text evidence="9">The sequence shown here is derived from an EMBL/GenBank/DDBJ whole genome shotgun (WGS) entry which is preliminary data.</text>
</comment>
<gene>
    <name evidence="9" type="ORF">LZ495_03970</name>
</gene>
<dbReference type="GO" id="GO:0008934">
    <property type="term" value="F:inositol monophosphate 1-phosphatase activity"/>
    <property type="evidence" value="ECO:0007669"/>
    <property type="project" value="InterPro"/>
</dbReference>
<keyword evidence="10" id="KW-1185">Reference proteome</keyword>
<dbReference type="InterPro" id="IPR033942">
    <property type="entry name" value="IMPase"/>
</dbReference>
<dbReference type="PRINTS" id="PR00377">
    <property type="entry name" value="IMPHPHTASES"/>
</dbReference>
<dbReference type="GO" id="GO:0046872">
    <property type="term" value="F:metal ion binding"/>
    <property type="evidence" value="ECO:0007669"/>
    <property type="project" value="UniProtKB-KW"/>
</dbReference>
<dbReference type="Pfam" id="PF00459">
    <property type="entry name" value="Inositol_P"/>
    <property type="match status" value="1"/>
</dbReference>
<dbReference type="SUPFAM" id="SSF56655">
    <property type="entry name" value="Carbohydrate phosphatase"/>
    <property type="match status" value="1"/>
</dbReference>
<evidence type="ECO:0000256" key="1">
    <source>
        <dbReference type="ARBA" id="ARBA00001033"/>
    </source>
</evidence>
<comment type="similarity">
    <text evidence="3 8">Belongs to the inositol monophosphatase superfamily.</text>
</comment>
<organism evidence="9 10">
    <name type="scientific">Yinghuangia soli</name>
    <dbReference type="NCBI Taxonomy" id="2908204"/>
    <lineage>
        <taxon>Bacteria</taxon>
        <taxon>Bacillati</taxon>
        <taxon>Actinomycetota</taxon>
        <taxon>Actinomycetes</taxon>
        <taxon>Kitasatosporales</taxon>
        <taxon>Streptomycetaceae</taxon>
        <taxon>Yinghuangia</taxon>
    </lineage>
</organism>
<evidence type="ECO:0000256" key="3">
    <source>
        <dbReference type="ARBA" id="ARBA00009759"/>
    </source>
</evidence>
<dbReference type="AlphaFoldDB" id="A0AA41TYN5"/>
<dbReference type="EC" id="3.1.3.25" evidence="8"/>
<dbReference type="RefSeq" id="WP_235050416.1">
    <property type="nucleotide sequence ID" value="NZ_JAKFHA010000001.1"/>
</dbReference>
<dbReference type="GO" id="GO:0046854">
    <property type="term" value="P:phosphatidylinositol phosphate biosynthetic process"/>
    <property type="evidence" value="ECO:0007669"/>
    <property type="project" value="InterPro"/>
</dbReference>
<dbReference type="Proteomes" id="UP001165378">
    <property type="component" value="Unassembled WGS sequence"/>
</dbReference>
<evidence type="ECO:0000256" key="6">
    <source>
        <dbReference type="ARBA" id="ARBA00022842"/>
    </source>
</evidence>
<dbReference type="PANTHER" id="PTHR20854:SF4">
    <property type="entry name" value="INOSITOL-1-MONOPHOSPHATASE-RELATED"/>
    <property type="match status" value="1"/>
</dbReference>
<keyword evidence="4 7" id="KW-0479">Metal-binding</keyword>
<evidence type="ECO:0000313" key="10">
    <source>
        <dbReference type="Proteomes" id="UP001165378"/>
    </source>
</evidence>
<evidence type="ECO:0000256" key="5">
    <source>
        <dbReference type="ARBA" id="ARBA00022801"/>
    </source>
</evidence>
<dbReference type="InterPro" id="IPR020550">
    <property type="entry name" value="Inositol_monophosphatase_CS"/>
</dbReference>
<comment type="cofactor">
    <cofactor evidence="2 7 8">
        <name>Mg(2+)</name>
        <dbReference type="ChEBI" id="CHEBI:18420"/>
    </cofactor>
</comment>
<feature type="binding site" evidence="7">
    <location>
        <position position="94"/>
    </location>
    <ligand>
        <name>Mg(2+)</name>
        <dbReference type="ChEBI" id="CHEBI:18420"/>
        <label>1</label>
        <note>catalytic</note>
    </ligand>
</feature>
<dbReference type="InterPro" id="IPR020583">
    <property type="entry name" value="Inositol_monoP_metal-BS"/>
</dbReference>
<reference evidence="9" key="1">
    <citation type="submission" date="2022-01" db="EMBL/GenBank/DDBJ databases">
        <title>Genome-Based Taxonomic Classification of the Phylum Actinobacteria.</title>
        <authorList>
            <person name="Gao Y."/>
        </authorList>
    </citation>
    <scope>NUCLEOTIDE SEQUENCE</scope>
    <source>
        <strain evidence="9">KLBMP 8922</strain>
    </source>
</reference>
<evidence type="ECO:0000313" key="9">
    <source>
        <dbReference type="EMBL" id="MCF2526380.1"/>
    </source>
</evidence>
<evidence type="ECO:0000256" key="8">
    <source>
        <dbReference type="RuleBase" id="RU364068"/>
    </source>
</evidence>
<dbReference type="CDD" id="cd01639">
    <property type="entry name" value="IMPase"/>
    <property type="match status" value="1"/>
</dbReference>
<dbReference type="EMBL" id="JAKFHA010000001">
    <property type="protein sequence ID" value="MCF2526380.1"/>
    <property type="molecule type" value="Genomic_DNA"/>
</dbReference>